<dbReference type="NCBIfam" id="NF041630">
    <property type="entry name" value="CBS_CbpB"/>
    <property type="match status" value="1"/>
</dbReference>
<dbReference type="EMBL" id="AZDV01000028">
    <property type="protein sequence ID" value="KRK93725.1"/>
    <property type="molecule type" value="Genomic_DNA"/>
</dbReference>
<accession>A0A0R1LDL0</accession>
<name>A0A0R1LDL0_9LACO</name>
<dbReference type="InterPro" id="IPR000644">
    <property type="entry name" value="CBS_dom"/>
</dbReference>
<reference evidence="2 3" key="1">
    <citation type="journal article" date="2015" name="Genome Announc.">
        <title>Expanding the biotechnology potential of lactobacilli through comparative genomics of 213 strains and associated genera.</title>
        <authorList>
            <person name="Sun Z."/>
            <person name="Harris H.M."/>
            <person name="McCann A."/>
            <person name="Guo C."/>
            <person name="Argimon S."/>
            <person name="Zhang W."/>
            <person name="Yang X."/>
            <person name="Jeffery I.B."/>
            <person name="Cooney J.C."/>
            <person name="Kagawa T.F."/>
            <person name="Liu W."/>
            <person name="Song Y."/>
            <person name="Salvetti E."/>
            <person name="Wrobel A."/>
            <person name="Rasinkangas P."/>
            <person name="Parkhill J."/>
            <person name="Rea M.C."/>
            <person name="O'Sullivan O."/>
            <person name="Ritari J."/>
            <person name="Douillard F.P."/>
            <person name="Paul Ross R."/>
            <person name="Yang R."/>
            <person name="Briner A.E."/>
            <person name="Felis G.E."/>
            <person name="de Vos W.M."/>
            <person name="Barrangou R."/>
            <person name="Klaenhammer T.R."/>
            <person name="Caufield P.W."/>
            <person name="Cui Y."/>
            <person name="Zhang H."/>
            <person name="O'Toole P.W."/>
        </authorList>
    </citation>
    <scope>NUCLEOTIDE SEQUENCE [LARGE SCALE GENOMIC DNA]</scope>
    <source>
        <strain evidence="2 3">DSM 19394</strain>
    </source>
</reference>
<dbReference type="Gene3D" id="3.10.580.10">
    <property type="entry name" value="CBS-domain"/>
    <property type="match status" value="1"/>
</dbReference>
<evidence type="ECO:0000313" key="3">
    <source>
        <dbReference type="Proteomes" id="UP000051955"/>
    </source>
</evidence>
<dbReference type="InterPro" id="IPR048125">
    <property type="entry name" value="CBS_CbpB"/>
</dbReference>
<dbReference type="SUPFAM" id="SSF54631">
    <property type="entry name" value="CBS-domain pair"/>
    <property type="match status" value="1"/>
</dbReference>
<dbReference type="STRING" id="1423715.FD25_GL001052"/>
<dbReference type="Proteomes" id="UP000051955">
    <property type="component" value="Unassembled WGS sequence"/>
</dbReference>
<gene>
    <name evidence="2" type="ORF">FD25_GL001052</name>
</gene>
<comment type="caution">
    <text evidence="2">The sequence shown here is derived from an EMBL/GenBank/DDBJ whole genome shotgun (WGS) entry which is preliminary data.</text>
</comment>
<keyword evidence="3" id="KW-1185">Reference proteome</keyword>
<evidence type="ECO:0000313" key="2">
    <source>
        <dbReference type="EMBL" id="KRK93725.1"/>
    </source>
</evidence>
<protein>
    <recommendedName>
        <fullName evidence="1">CBS domain-containing protein</fullName>
    </recommendedName>
</protein>
<dbReference type="PATRIC" id="fig|1423715.3.peg.1082"/>
<dbReference type="Pfam" id="PF00571">
    <property type="entry name" value="CBS"/>
    <property type="match status" value="1"/>
</dbReference>
<dbReference type="RefSeq" id="WP_057804483.1">
    <property type="nucleotide sequence ID" value="NZ_AZDV01000028.1"/>
</dbReference>
<evidence type="ECO:0000259" key="1">
    <source>
        <dbReference type="Pfam" id="PF00571"/>
    </source>
</evidence>
<feature type="domain" description="CBS" evidence="1">
    <location>
        <begin position="86"/>
        <end position="138"/>
    </location>
</feature>
<organism evidence="2 3">
    <name type="scientific">Levilactobacillus acidifarinae DSM 19394 = JCM 15949</name>
    <dbReference type="NCBI Taxonomy" id="1423715"/>
    <lineage>
        <taxon>Bacteria</taxon>
        <taxon>Bacillati</taxon>
        <taxon>Bacillota</taxon>
        <taxon>Bacilli</taxon>
        <taxon>Lactobacillales</taxon>
        <taxon>Lactobacillaceae</taxon>
        <taxon>Levilactobacillus</taxon>
    </lineage>
</organism>
<sequence>MLDPAVATLLRQNPKSYVISADRVANVTATNNLEHALMVLSKVGYTRIPVLSPDDHLQGMLALSAVTDRLLQVPGAAVDQLSGVLVSEVMQPIRHWVDDATKLETILNLLVDEPFIPLVDADMTFRGIITRREILKRVNYLAHNLDKQYLVSPRTDVAVGDGLNEA</sequence>
<dbReference type="InterPro" id="IPR046342">
    <property type="entry name" value="CBS_dom_sf"/>
</dbReference>
<proteinExistence type="predicted"/>
<dbReference type="OrthoDB" id="2375431at2"/>
<dbReference type="AlphaFoldDB" id="A0A0R1LDL0"/>